<dbReference type="SMART" id="SM00228">
    <property type="entry name" value="PDZ"/>
    <property type="match status" value="7"/>
</dbReference>
<dbReference type="PROSITE" id="PS50106">
    <property type="entry name" value="PDZ"/>
    <property type="match status" value="7"/>
</dbReference>
<dbReference type="SUPFAM" id="SSF50156">
    <property type="entry name" value="PDZ domain-like"/>
    <property type="match status" value="7"/>
</dbReference>
<dbReference type="CDD" id="cd00136">
    <property type="entry name" value="PDZ_canonical"/>
    <property type="match status" value="1"/>
</dbReference>
<dbReference type="Pfam" id="PF17820">
    <property type="entry name" value="PDZ_6"/>
    <property type="match status" value="2"/>
</dbReference>
<evidence type="ECO:0000256" key="2">
    <source>
        <dbReference type="ARBA" id="ARBA00022490"/>
    </source>
</evidence>
<dbReference type="GO" id="GO:0098887">
    <property type="term" value="P:neurotransmitter receptor transport, endosome to postsynaptic membrane"/>
    <property type="evidence" value="ECO:0007669"/>
    <property type="project" value="TreeGrafter"/>
</dbReference>
<comment type="caution">
    <text evidence="6">The sequence shown here is derived from an EMBL/GenBank/DDBJ whole genome shotgun (WGS) entry which is preliminary data.</text>
</comment>
<feature type="domain" description="PDZ" evidence="5">
    <location>
        <begin position="1167"/>
        <end position="1267"/>
    </location>
</feature>
<dbReference type="InterPro" id="IPR043545">
    <property type="entry name" value="GRIP1/2"/>
</dbReference>
<dbReference type="OrthoDB" id="66881at2759"/>
<accession>A0A6V7XH14</accession>
<dbReference type="Gene3D" id="2.30.42.10">
    <property type="match status" value="7"/>
</dbReference>
<feature type="region of interest" description="Disordered" evidence="4">
    <location>
        <begin position="863"/>
        <end position="948"/>
    </location>
</feature>
<dbReference type="InterPro" id="IPR041489">
    <property type="entry name" value="PDZ_6"/>
</dbReference>
<keyword evidence="3" id="KW-0677">Repeat</keyword>
<dbReference type="Proteomes" id="UP000580250">
    <property type="component" value="Unassembled WGS sequence"/>
</dbReference>
<proteinExistence type="predicted"/>
<evidence type="ECO:0000313" key="7">
    <source>
        <dbReference type="Proteomes" id="UP000580250"/>
    </source>
</evidence>
<evidence type="ECO:0000256" key="3">
    <source>
        <dbReference type="ARBA" id="ARBA00022737"/>
    </source>
</evidence>
<dbReference type="EMBL" id="CAJEWN010001585">
    <property type="protein sequence ID" value="CAD2198634.1"/>
    <property type="molecule type" value="Genomic_DNA"/>
</dbReference>
<protein>
    <recommendedName>
        <fullName evidence="5">PDZ domain-containing protein</fullName>
    </recommendedName>
</protein>
<keyword evidence="2" id="KW-0963">Cytoplasm</keyword>
<evidence type="ECO:0000313" key="6">
    <source>
        <dbReference type="EMBL" id="CAD2198634.1"/>
    </source>
</evidence>
<dbReference type="AlphaFoldDB" id="A0A6V7XH14"/>
<gene>
    <name evidence="6" type="ORF">MENT_LOCUS51963</name>
</gene>
<feature type="domain" description="PDZ" evidence="5">
    <location>
        <begin position="144"/>
        <end position="214"/>
    </location>
</feature>
<reference evidence="6 7" key="1">
    <citation type="submission" date="2020-08" db="EMBL/GenBank/DDBJ databases">
        <authorList>
            <person name="Koutsovoulos G."/>
            <person name="Danchin GJ E."/>
        </authorList>
    </citation>
    <scope>NUCLEOTIDE SEQUENCE [LARGE SCALE GENOMIC DNA]</scope>
</reference>
<sequence length="1267" mass="140017">MWPSIIAPTASSCVQERPRHHIKKLWGPFCCWVAMRRKRRKQNNLKKRPYFPLEGNNQNNYQLFGIPIHSPTEYYLFLEKYFNWGQQQNEIERRESERNKISKKSFIDGSSNSSSFNENWDCCTCPGKPSTSTDYQPSIRGQLTVSIRKKFGQPLGLGIAGGSDRPMPPTISYLKPGFVAQRCDQIQVGDRLLEVNGIKVNKGLTHSKVLSLLRGNNLLELKLEYDLNEQQREELLLNRKEGIITKTTEIELRDQMSSDGDFGLFGIVIRGGAFGPDLNKNKPITITSIRVGGPAHRDGRIRPGDRIVAINGISVNDSTLSDSINLIKTSPQSKVNLTVEYDTCNLASLRKVPNSLRVEIGKTPGVDFGIELAIKQVPIWPTGSRRAVIVEGLVPASIAERCGAIQPNDELLSIDLISLKLISSLNEVYQLLNSHSSLIRLELLPAEMRGKINLQNGECQKLSQNLLEFDEIDLNEKNKNKLFFINNFSSSPFSSSQKFSSKSKRKGSVSARLSYNGSRVNGSINHTETMELSLAQETTQSWPSFGIILGKQQNDFVGEDELEGNEGTSLIVGHIEKGSPADKCGILQPGDRILCIDDWHTADGTLEEASHLLRILSLSGSRSVTLLVEFNVIEPVLPPAHGSFFVMRLAKCGKCLGIVCQSHQNGTTKGEPLIISHIRIGSVAHRCGSIQVGDQIHSIDDIPLDTCTLDEAMRLLQRSARIVKLVIIKGGGQEQHLLESPQSFVYTVELLRRGRPLGITIASAGGALDPIMISKLAPNGLAERTGALNIGDQIIAVNGELLEGKKVSQVTQILQQCPDPISLKLSRPIAPNIDIKLPYCRNFKKFENTAILEQENNKKLVGINSTPKKSVDSAMDSLEGSPTGRQIIPRYSSLRRPSTSTNTQQTTDPIFSTYSDPYSNGGGNGGLDSGSSSAAATDSQPGGIQSSSQTKCCECQFEIDGSGTHSFCCSNSPNSSSERKGRKEENDNEWMRILEALEVVSEAEMLRKLEECILNGSASNYVPSNNKSRYGFQQMFSSELGNILSHQQLVSTNNNYDVVDNINQFVDKQTQKIFPSQERHKKYVVANHSRSGTPTLMRSQQQQQNGELPPSMPSPRISTTDPPPFTIAASSTFTSSQKSISTNSLPSCTINNLKQENEIDEFSEVFSVQLKRCPLTKNFGFSVCDGLIGEENEIIEELDEKNTIQLTPTGIYIRSLVKDGPAEKCGRIQPRDRILQINGRSIQFLTCDLVLPLLTTETVDLLLLRKK</sequence>
<evidence type="ECO:0000256" key="1">
    <source>
        <dbReference type="ARBA" id="ARBA00004496"/>
    </source>
</evidence>
<feature type="compositionally biased region" description="Polar residues" evidence="4">
    <location>
        <begin position="1088"/>
        <end position="1106"/>
    </location>
</feature>
<feature type="region of interest" description="Disordered" evidence="4">
    <location>
        <begin position="1088"/>
        <end position="1121"/>
    </location>
</feature>
<feature type="domain" description="PDZ" evidence="5">
    <location>
        <begin position="357"/>
        <end position="447"/>
    </location>
</feature>
<feature type="domain" description="PDZ" evidence="5">
    <location>
        <begin position="653"/>
        <end position="731"/>
    </location>
</feature>
<dbReference type="PANTHER" id="PTHR46227">
    <property type="entry name" value="GLUTAMATE RECEPTOR-INTERACTING PROTEIN GRIP"/>
    <property type="match status" value="1"/>
</dbReference>
<dbReference type="GO" id="GO:0005737">
    <property type="term" value="C:cytoplasm"/>
    <property type="evidence" value="ECO:0007669"/>
    <property type="project" value="UniProtKB-SubCell"/>
</dbReference>
<feature type="compositionally biased region" description="Polar residues" evidence="4">
    <location>
        <begin position="895"/>
        <end position="913"/>
    </location>
</feature>
<name>A0A6V7XH14_MELEN</name>
<dbReference type="InterPro" id="IPR001478">
    <property type="entry name" value="PDZ"/>
</dbReference>
<evidence type="ECO:0000256" key="4">
    <source>
        <dbReference type="SAM" id="MobiDB-lite"/>
    </source>
</evidence>
<comment type="subcellular location">
    <subcellularLocation>
        <location evidence="1">Cytoplasm</location>
    </subcellularLocation>
</comment>
<dbReference type="Pfam" id="PF00595">
    <property type="entry name" value="PDZ"/>
    <property type="match status" value="4"/>
</dbReference>
<evidence type="ECO:0000259" key="5">
    <source>
        <dbReference type="PROSITE" id="PS50106"/>
    </source>
</evidence>
<dbReference type="PANTHER" id="PTHR46227:SF2">
    <property type="entry name" value="FI03335P"/>
    <property type="match status" value="1"/>
</dbReference>
<feature type="domain" description="PDZ" evidence="5">
    <location>
        <begin position="531"/>
        <end position="614"/>
    </location>
</feature>
<organism evidence="6 7">
    <name type="scientific">Meloidogyne enterolobii</name>
    <name type="common">Root-knot nematode worm</name>
    <name type="synonym">Meloidogyne mayaguensis</name>
    <dbReference type="NCBI Taxonomy" id="390850"/>
    <lineage>
        <taxon>Eukaryota</taxon>
        <taxon>Metazoa</taxon>
        <taxon>Ecdysozoa</taxon>
        <taxon>Nematoda</taxon>
        <taxon>Chromadorea</taxon>
        <taxon>Rhabditida</taxon>
        <taxon>Tylenchina</taxon>
        <taxon>Tylenchomorpha</taxon>
        <taxon>Tylenchoidea</taxon>
        <taxon>Meloidogynidae</taxon>
        <taxon>Meloidogyninae</taxon>
        <taxon>Meloidogyne</taxon>
    </lineage>
</organism>
<feature type="domain" description="PDZ" evidence="5">
    <location>
        <begin position="249"/>
        <end position="332"/>
    </location>
</feature>
<feature type="compositionally biased region" description="Polar residues" evidence="4">
    <location>
        <begin position="934"/>
        <end position="948"/>
    </location>
</feature>
<dbReference type="InterPro" id="IPR036034">
    <property type="entry name" value="PDZ_sf"/>
</dbReference>
<feature type="domain" description="PDZ" evidence="5">
    <location>
        <begin position="747"/>
        <end position="829"/>
    </location>
</feature>